<evidence type="ECO:0000313" key="3">
    <source>
        <dbReference type="Proteomes" id="UP001456524"/>
    </source>
</evidence>
<dbReference type="Proteomes" id="UP001456524">
    <property type="component" value="Unassembled WGS sequence"/>
</dbReference>
<sequence length="108" mass="11593">MHFAVFFTAVVLVTTVRAALSQKNPGDQKASLQLEELAESGIKNPVKPPDNFFPELNPWSGGVLPKPPPTGVYNHVSAKLTVPNAVIPKGEKPGTPYGYLRPSLAFTP</sequence>
<keyword evidence="1" id="KW-0732">Signal</keyword>
<protein>
    <submittedName>
        <fullName evidence="2">Uncharacterized protein</fullName>
    </submittedName>
</protein>
<gene>
    <name evidence="2" type="ORF">IWX90DRAFT_266266</name>
</gene>
<comment type="caution">
    <text evidence="2">The sequence shown here is derived from an EMBL/GenBank/DDBJ whole genome shotgun (WGS) entry which is preliminary data.</text>
</comment>
<keyword evidence="3" id="KW-1185">Reference proteome</keyword>
<proteinExistence type="predicted"/>
<reference evidence="2 3" key="1">
    <citation type="journal article" date="2022" name="G3 (Bethesda)">
        <title>Enemy or ally: a genomic approach to elucidate the lifestyle of Phyllosticta citrichinaensis.</title>
        <authorList>
            <person name="Buijs V.A."/>
            <person name="Groenewald J.Z."/>
            <person name="Haridas S."/>
            <person name="LaButti K.M."/>
            <person name="Lipzen A."/>
            <person name="Martin F.M."/>
            <person name="Barry K."/>
            <person name="Grigoriev I.V."/>
            <person name="Crous P.W."/>
            <person name="Seidl M.F."/>
        </authorList>
    </citation>
    <scope>NUCLEOTIDE SEQUENCE [LARGE SCALE GENOMIC DNA]</scope>
    <source>
        <strain evidence="2 3">CBS 129764</strain>
    </source>
</reference>
<name>A0ABR1XMC2_9PEZI</name>
<feature type="chain" id="PRO_5046144837" evidence="1">
    <location>
        <begin position="19"/>
        <end position="108"/>
    </location>
</feature>
<feature type="signal peptide" evidence="1">
    <location>
        <begin position="1"/>
        <end position="18"/>
    </location>
</feature>
<dbReference type="EMBL" id="JBBWUH010000007">
    <property type="protein sequence ID" value="KAK8161344.1"/>
    <property type="molecule type" value="Genomic_DNA"/>
</dbReference>
<accession>A0ABR1XMC2</accession>
<evidence type="ECO:0000256" key="1">
    <source>
        <dbReference type="SAM" id="SignalP"/>
    </source>
</evidence>
<organism evidence="2 3">
    <name type="scientific">Phyllosticta citrichinensis</name>
    <dbReference type="NCBI Taxonomy" id="1130410"/>
    <lineage>
        <taxon>Eukaryota</taxon>
        <taxon>Fungi</taxon>
        <taxon>Dikarya</taxon>
        <taxon>Ascomycota</taxon>
        <taxon>Pezizomycotina</taxon>
        <taxon>Dothideomycetes</taxon>
        <taxon>Dothideomycetes incertae sedis</taxon>
        <taxon>Botryosphaeriales</taxon>
        <taxon>Phyllostictaceae</taxon>
        <taxon>Phyllosticta</taxon>
    </lineage>
</organism>
<evidence type="ECO:0000313" key="2">
    <source>
        <dbReference type="EMBL" id="KAK8161344.1"/>
    </source>
</evidence>